<comment type="subcellular location">
    <subcellularLocation>
        <location evidence="1">Cell membrane</location>
        <topology evidence="1">Multi-pass membrane protein</topology>
    </subcellularLocation>
</comment>
<dbReference type="PANTHER" id="PTHR33884">
    <property type="entry name" value="UPF0410 PROTEIN YMGE"/>
    <property type="match status" value="1"/>
</dbReference>
<sequence>MIMHDRGFGILGNIVVGVIGALIGGFVLNWFGFEESGTLASILTSVVGALILLVLVGLIRRDSPQI</sequence>
<evidence type="ECO:0000256" key="1">
    <source>
        <dbReference type="ARBA" id="ARBA00004651"/>
    </source>
</evidence>
<evidence type="ECO:0000256" key="2">
    <source>
        <dbReference type="ARBA" id="ARBA00011006"/>
    </source>
</evidence>
<dbReference type="InterPro" id="IPR007341">
    <property type="entry name" value="Transgly_assoc"/>
</dbReference>
<evidence type="ECO:0000256" key="7">
    <source>
        <dbReference type="SAM" id="Phobius"/>
    </source>
</evidence>
<keyword evidence="4 7" id="KW-0812">Transmembrane</keyword>
<evidence type="ECO:0000313" key="9">
    <source>
        <dbReference type="Proteomes" id="UP000177130"/>
    </source>
</evidence>
<name>A0A1G2MKY5_9BACT</name>
<feature type="transmembrane region" description="Helical" evidence="7">
    <location>
        <begin position="7"/>
        <end position="33"/>
    </location>
</feature>
<dbReference type="GO" id="GO:0005886">
    <property type="term" value="C:plasma membrane"/>
    <property type="evidence" value="ECO:0007669"/>
    <property type="project" value="UniProtKB-SubCell"/>
</dbReference>
<dbReference type="PANTHER" id="PTHR33884:SF3">
    <property type="entry name" value="UPF0410 PROTEIN YMGE"/>
    <property type="match status" value="1"/>
</dbReference>
<proteinExistence type="inferred from homology"/>
<accession>A0A1G2MKY5</accession>
<evidence type="ECO:0008006" key="10">
    <source>
        <dbReference type="Google" id="ProtNLM"/>
    </source>
</evidence>
<comment type="similarity">
    <text evidence="2">Belongs to the UPF0410 family.</text>
</comment>
<dbReference type="STRING" id="1802306.A3C72_01350"/>
<protein>
    <recommendedName>
        <fullName evidence="10">Transglycosylase</fullName>
    </recommendedName>
</protein>
<evidence type="ECO:0000256" key="6">
    <source>
        <dbReference type="ARBA" id="ARBA00023136"/>
    </source>
</evidence>
<keyword evidence="3" id="KW-1003">Cell membrane</keyword>
<evidence type="ECO:0000313" key="8">
    <source>
        <dbReference type="EMBL" id="OHA23829.1"/>
    </source>
</evidence>
<dbReference type="AlphaFoldDB" id="A0A1G2MKY5"/>
<dbReference type="Proteomes" id="UP000177130">
    <property type="component" value="Unassembled WGS sequence"/>
</dbReference>
<keyword evidence="6 7" id="KW-0472">Membrane</keyword>
<keyword evidence="5 7" id="KW-1133">Transmembrane helix</keyword>
<organism evidence="8 9">
    <name type="scientific">Candidatus Taylorbacteria bacterium RIFCSPHIGHO2_02_FULL_43_32b</name>
    <dbReference type="NCBI Taxonomy" id="1802306"/>
    <lineage>
        <taxon>Bacteria</taxon>
        <taxon>Candidatus Tayloriibacteriota</taxon>
    </lineage>
</organism>
<dbReference type="Pfam" id="PF04226">
    <property type="entry name" value="Transgly_assoc"/>
    <property type="match status" value="1"/>
</dbReference>
<evidence type="ECO:0000256" key="3">
    <source>
        <dbReference type="ARBA" id="ARBA00022475"/>
    </source>
</evidence>
<dbReference type="EMBL" id="MHRK01000024">
    <property type="protein sequence ID" value="OHA23829.1"/>
    <property type="molecule type" value="Genomic_DNA"/>
</dbReference>
<comment type="caution">
    <text evidence="8">The sequence shown here is derived from an EMBL/GenBank/DDBJ whole genome shotgun (WGS) entry which is preliminary data.</text>
</comment>
<evidence type="ECO:0000256" key="5">
    <source>
        <dbReference type="ARBA" id="ARBA00022989"/>
    </source>
</evidence>
<feature type="transmembrane region" description="Helical" evidence="7">
    <location>
        <begin position="39"/>
        <end position="59"/>
    </location>
</feature>
<reference evidence="8 9" key="1">
    <citation type="journal article" date="2016" name="Nat. Commun.">
        <title>Thousands of microbial genomes shed light on interconnected biogeochemical processes in an aquifer system.</title>
        <authorList>
            <person name="Anantharaman K."/>
            <person name="Brown C.T."/>
            <person name="Hug L.A."/>
            <person name="Sharon I."/>
            <person name="Castelle C.J."/>
            <person name="Probst A.J."/>
            <person name="Thomas B.C."/>
            <person name="Singh A."/>
            <person name="Wilkins M.J."/>
            <person name="Karaoz U."/>
            <person name="Brodie E.L."/>
            <person name="Williams K.H."/>
            <person name="Hubbard S.S."/>
            <person name="Banfield J.F."/>
        </authorList>
    </citation>
    <scope>NUCLEOTIDE SEQUENCE [LARGE SCALE GENOMIC DNA]</scope>
</reference>
<evidence type="ECO:0000256" key="4">
    <source>
        <dbReference type="ARBA" id="ARBA00022692"/>
    </source>
</evidence>
<gene>
    <name evidence="8" type="ORF">A3C72_01350</name>
</gene>